<dbReference type="EMBL" id="ABIB01000014">
    <property type="protein sequence ID" value="EDP94666.1"/>
    <property type="molecule type" value="Genomic_DNA"/>
</dbReference>
<dbReference type="HOGENOM" id="CLU_1249268_0_0_10"/>
<keyword evidence="2" id="KW-1133">Transmembrane helix</keyword>
<keyword evidence="2" id="KW-0812">Transmembrane</keyword>
<evidence type="ECO:0000256" key="1">
    <source>
        <dbReference type="SAM" id="MobiDB-lite"/>
    </source>
</evidence>
<protein>
    <submittedName>
        <fullName evidence="3">Uncharacterized protein</fullName>
    </submittedName>
</protein>
<evidence type="ECO:0000313" key="3">
    <source>
        <dbReference type="EMBL" id="EDP94666.1"/>
    </source>
</evidence>
<dbReference type="OrthoDB" id="1453783at2"/>
<feature type="transmembrane region" description="Helical" evidence="2">
    <location>
        <begin position="176"/>
        <end position="195"/>
    </location>
</feature>
<accession>A9E9F1</accession>
<gene>
    <name evidence="3" type="ORF">KAOT1_00280</name>
</gene>
<comment type="caution">
    <text evidence="3">The sequence shown here is derived from an EMBL/GenBank/DDBJ whole genome shotgun (WGS) entry which is preliminary data.</text>
</comment>
<dbReference type="eggNOG" id="ENOG5032SWR">
    <property type="taxonomic scope" value="Bacteria"/>
</dbReference>
<dbReference type="AlphaFoldDB" id="A9E9F1"/>
<dbReference type="Proteomes" id="UP000002945">
    <property type="component" value="Unassembled WGS sequence"/>
</dbReference>
<feature type="region of interest" description="Disordered" evidence="1">
    <location>
        <begin position="123"/>
        <end position="169"/>
    </location>
</feature>
<keyword evidence="4" id="KW-1185">Reference proteome</keyword>
<dbReference type="RefSeq" id="WP_007092640.1">
    <property type="nucleotide sequence ID" value="NZ_CP142125.1"/>
</dbReference>
<dbReference type="STRING" id="391587.KAOT1_00280"/>
<name>A9E9F1_9FLAO</name>
<evidence type="ECO:0000313" key="4">
    <source>
        <dbReference type="Proteomes" id="UP000002945"/>
    </source>
</evidence>
<proteinExistence type="predicted"/>
<evidence type="ECO:0000256" key="2">
    <source>
        <dbReference type="SAM" id="Phobius"/>
    </source>
</evidence>
<reference evidence="3 4" key="1">
    <citation type="journal article" date="2011" name="J. Bacteriol.">
        <title>Genome sequence of the algicidal bacterium Kordia algicida OT-1.</title>
        <authorList>
            <person name="Lee H.S."/>
            <person name="Kang S.G."/>
            <person name="Kwon K.K."/>
            <person name="Lee J.H."/>
            <person name="Kim S.J."/>
        </authorList>
    </citation>
    <scope>NUCLEOTIDE SEQUENCE [LARGE SCALE GENOMIC DNA]</scope>
    <source>
        <strain evidence="3 4">OT-1</strain>
    </source>
</reference>
<organism evidence="3 4">
    <name type="scientific">Kordia algicida OT-1</name>
    <dbReference type="NCBI Taxonomy" id="391587"/>
    <lineage>
        <taxon>Bacteria</taxon>
        <taxon>Pseudomonadati</taxon>
        <taxon>Bacteroidota</taxon>
        <taxon>Flavobacteriia</taxon>
        <taxon>Flavobacteriales</taxon>
        <taxon>Flavobacteriaceae</taxon>
        <taxon>Kordia</taxon>
    </lineage>
</organism>
<keyword evidence="2" id="KW-0472">Membrane</keyword>
<sequence length="221" mass="24841">MDKEQILYNRAIDNLTYLVLNYSKPVQELLGYHNVFFKGNPSKEQLISEIVEQIKLDNTRFISSLEKLMIRFSSQENDPFWGVLAKGALGIVGGLIGKKKRRRSGSSAGAGAVTNAVAQANAAKRDMERRLREMQAQQARERREAELRRQEAERQRLREAKEARERAEAEKKKTNMMIGIGVGVVFIGVILVIALKPKPQPQIPSYAQYPPMPPVGGLPVK</sequence>